<keyword evidence="3 4" id="KW-0786">Thiamine pyrophosphate</keyword>
<dbReference type="Gene3D" id="3.40.50.1220">
    <property type="entry name" value="TPP-binding domain"/>
    <property type="match status" value="1"/>
</dbReference>
<dbReference type="SUPFAM" id="SSF52518">
    <property type="entry name" value="Thiamin diphosphate-binding fold (THDP-binding)"/>
    <property type="match status" value="2"/>
</dbReference>
<evidence type="ECO:0000313" key="9">
    <source>
        <dbReference type="Proteomes" id="UP000236286"/>
    </source>
</evidence>
<dbReference type="OrthoDB" id="4494979at2"/>
<evidence type="ECO:0000259" key="5">
    <source>
        <dbReference type="Pfam" id="PF00205"/>
    </source>
</evidence>
<dbReference type="Proteomes" id="UP000236286">
    <property type="component" value="Unassembled WGS sequence"/>
</dbReference>
<dbReference type="FunFam" id="3.40.50.970:FF:000007">
    <property type="entry name" value="Acetolactate synthase"/>
    <property type="match status" value="1"/>
</dbReference>
<protein>
    <submittedName>
        <fullName evidence="8">Thiamine pyrophosphate-binding protein</fullName>
    </submittedName>
</protein>
<dbReference type="Pfam" id="PF02775">
    <property type="entry name" value="TPP_enzyme_C"/>
    <property type="match status" value="1"/>
</dbReference>
<proteinExistence type="inferred from homology"/>
<dbReference type="Pfam" id="PF02776">
    <property type="entry name" value="TPP_enzyme_N"/>
    <property type="match status" value="1"/>
</dbReference>
<dbReference type="GO" id="GO:0050660">
    <property type="term" value="F:flavin adenine dinucleotide binding"/>
    <property type="evidence" value="ECO:0007669"/>
    <property type="project" value="TreeGrafter"/>
</dbReference>
<evidence type="ECO:0000259" key="6">
    <source>
        <dbReference type="Pfam" id="PF02775"/>
    </source>
</evidence>
<organism evidence="8 9">
    <name type="scientific">Methylocella silvestris</name>
    <dbReference type="NCBI Taxonomy" id="199596"/>
    <lineage>
        <taxon>Bacteria</taxon>
        <taxon>Pseudomonadati</taxon>
        <taxon>Pseudomonadota</taxon>
        <taxon>Alphaproteobacteria</taxon>
        <taxon>Hyphomicrobiales</taxon>
        <taxon>Beijerinckiaceae</taxon>
        <taxon>Methylocella</taxon>
    </lineage>
</organism>
<dbReference type="SUPFAM" id="SSF52467">
    <property type="entry name" value="DHS-like NAD/FAD-binding domain"/>
    <property type="match status" value="1"/>
</dbReference>
<feature type="domain" description="Thiamine pyrophosphate enzyme central" evidence="5">
    <location>
        <begin position="193"/>
        <end position="326"/>
    </location>
</feature>
<evidence type="ECO:0000256" key="2">
    <source>
        <dbReference type="ARBA" id="ARBA00007812"/>
    </source>
</evidence>
<dbReference type="GO" id="GO:0030976">
    <property type="term" value="F:thiamine pyrophosphate binding"/>
    <property type="evidence" value="ECO:0007669"/>
    <property type="project" value="InterPro"/>
</dbReference>
<dbReference type="InterPro" id="IPR011766">
    <property type="entry name" value="TPP_enzyme_TPP-bd"/>
</dbReference>
<dbReference type="GO" id="GO:0009099">
    <property type="term" value="P:L-valine biosynthetic process"/>
    <property type="evidence" value="ECO:0007669"/>
    <property type="project" value="TreeGrafter"/>
</dbReference>
<dbReference type="Gene3D" id="3.40.50.970">
    <property type="match status" value="2"/>
</dbReference>
<evidence type="ECO:0000259" key="7">
    <source>
        <dbReference type="Pfam" id="PF02776"/>
    </source>
</evidence>
<dbReference type="EMBL" id="PDZR01000034">
    <property type="protein sequence ID" value="PNG24379.1"/>
    <property type="molecule type" value="Genomic_DNA"/>
</dbReference>
<evidence type="ECO:0000256" key="3">
    <source>
        <dbReference type="ARBA" id="ARBA00023052"/>
    </source>
</evidence>
<feature type="domain" description="Thiamine pyrophosphate enzyme TPP-binding" evidence="6">
    <location>
        <begin position="393"/>
        <end position="538"/>
    </location>
</feature>
<dbReference type="InterPro" id="IPR012000">
    <property type="entry name" value="Thiamin_PyroP_enz_cen_dom"/>
</dbReference>
<evidence type="ECO:0000256" key="1">
    <source>
        <dbReference type="ARBA" id="ARBA00001964"/>
    </source>
</evidence>
<dbReference type="CDD" id="cd07035">
    <property type="entry name" value="TPP_PYR_POX_like"/>
    <property type="match status" value="1"/>
</dbReference>
<sequence length="565" mass="59657">MTSGGELVVRILRAAGVERVFGLHGAHIDSIFQAALDAGLPIIDTRNEATAGHAAEGYARTAHKLGVALVTAGGGMTNVVTPLAQAFMDRTPLLVIAGSGPVRDDETNTLQATIDQVAIATPVTKWAHRVRAVEHIPRLLAQAIRIANTAPRGPVLIDIPWDILTAKFDDDAPAKTEIFFTAGNAPSGEDQARCLDILRDAKRPVIVVGSEAKRGRAHAGLKKLIARTGIPVFADFEGLSVISTIPPTHRGGLVQQLWGLAAKGEAPDAVLLLGVRFGLNTAHGSGALIPHDARVIQIDPDGRELGRLQGVEFGVAADVAPSIAALAETAEKADWPDFSGWREILRSHADLRRAKILANAENTPRLHPFEASQVLARHIGPETIVVADGALTYLWLSEVISDAAPGEFLCHGYLGSMGVGFGLALGAQSVGKCEGRRTILVTGDGSIGFALAEFDSAVRHGLPVIVVVMNNRSWGATLHFQELAVGPNRVTNTRLDNGSYAAAAIALGADGYHVADAAAFESALREALSKDRPACINVEVDLAPIPPEEMLLIGLDPFKDPEMKS</sequence>
<comment type="cofactor">
    <cofactor evidence="1">
        <name>thiamine diphosphate</name>
        <dbReference type="ChEBI" id="CHEBI:58937"/>
    </cofactor>
</comment>
<dbReference type="GO" id="GO:0000287">
    <property type="term" value="F:magnesium ion binding"/>
    <property type="evidence" value="ECO:0007669"/>
    <property type="project" value="InterPro"/>
</dbReference>
<name>A0A2J7TC92_METSI</name>
<dbReference type="InterPro" id="IPR012001">
    <property type="entry name" value="Thiamin_PyroP_enz_TPP-bd_dom"/>
</dbReference>
<dbReference type="InterPro" id="IPR045229">
    <property type="entry name" value="TPP_enz"/>
</dbReference>
<dbReference type="InterPro" id="IPR029035">
    <property type="entry name" value="DHS-like_NAD/FAD-binding_dom"/>
</dbReference>
<evidence type="ECO:0000313" key="8">
    <source>
        <dbReference type="EMBL" id="PNG24379.1"/>
    </source>
</evidence>
<dbReference type="AlphaFoldDB" id="A0A2J7TC92"/>
<dbReference type="Pfam" id="PF00205">
    <property type="entry name" value="TPP_enzyme_M"/>
    <property type="match status" value="1"/>
</dbReference>
<accession>A0A2J7TC92</accession>
<dbReference type="PANTHER" id="PTHR18968">
    <property type="entry name" value="THIAMINE PYROPHOSPHATE ENZYMES"/>
    <property type="match status" value="1"/>
</dbReference>
<dbReference type="PANTHER" id="PTHR18968:SF166">
    <property type="entry name" value="2-HYDROXYACYL-COA LYASE 2"/>
    <property type="match status" value="1"/>
</dbReference>
<dbReference type="RefSeq" id="WP_102845299.1">
    <property type="nucleotide sequence ID" value="NZ_PDZR01000034.1"/>
</dbReference>
<evidence type="ECO:0000256" key="4">
    <source>
        <dbReference type="RuleBase" id="RU362132"/>
    </source>
</evidence>
<dbReference type="GO" id="GO:0005948">
    <property type="term" value="C:acetolactate synthase complex"/>
    <property type="evidence" value="ECO:0007669"/>
    <property type="project" value="TreeGrafter"/>
</dbReference>
<comment type="similarity">
    <text evidence="2 4">Belongs to the TPP enzyme family.</text>
</comment>
<feature type="domain" description="Thiamine pyrophosphate enzyme N-terminal TPP-binding" evidence="7">
    <location>
        <begin position="3"/>
        <end position="119"/>
    </location>
</feature>
<dbReference type="GO" id="GO:0009097">
    <property type="term" value="P:isoleucine biosynthetic process"/>
    <property type="evidence" value="ECO:0007669"/>
    <property type="project" value="TreeGrafter"/>
</dbReference>
<reference evidence="8 9" key="1">
    <citation type="submission" date="2017-10" db="EMBL/GenBank/DDBJ databases">
        <title>Genome announcement of Methylocella silvestris TVC from permafrost.</title>
        <authorList>
            <person name="Wang J."/>
            <person name="Geng K."/>
            <person name="Ul-Haque F."/>
            <person name="Crombie A.T."/>
            <person name="Street L.E."/>
            <person name="Wookey P.A."/>
            <person name="Murrell J.C."/>
            <person name="Pratscher J."/>
        </authorList>
    </citation>
    <scope>NUCLEOTIDE SEQUENCE [LARGE SCALE GENOMIC DNA]</scope>
    <source>
        <strain evidence="8 9">TVC</strain>
    </source>
</reference>
<gene>
    <name evidence="8" type="ORF">CR492_19005</name>
</gene>
<dbReference type="GO" id="GO:0003984">
    <property type="term" value="F:acetolactate synthase activity"/>
    <property type="evidence" value="ECO:0007669"/>
    <property type="project" value="TreeGrafter"/>
</dbReference>
<dbReference type="InterPro" id="IPR029061">
    <property type="entry name" value="THDP-binding"/>
</dbReference>
<comment type="caution">
    <text evidence="8">The sequence shown here is derived from an EMBL/GenBank/DDBJ whole genome shotgun (WGS) entry which is preliminary data.</text>
</comment>